<name>A0A3M8SRE1_9GAMM</name>
<evidence type="ECO:0000256" key="1">
    <source>
        <dbReference type="SAM" id="Phobius"/>
    </source>
</evidence>
<dbReference type="EMBL" id="RIBS01000004">
    <property type="protein sequence ID" value="RNF83911.1"/>
    <property type="molecule type" value="Genomic_DNA"/>
</dbReference>
<keyword evidence="1" id="KW-1133">Transmembrane helix</keyword>
<evidence type="ECO:0000313" key="2">
    <source>
        <dbReference type="EMBL" id="RNF83911.1"/>
    </source>
</evidence>
<dbReference type="InterPro" id="IPR014509">
    <property type="entry name" value="YjdF-like"/>
</dbReference>
<keyword evidence="3" id="KW-1185">Reference proteome</keyword>
<feature type="transmembrane region" description="Helical" evidence="1">
    <location>
        <begin position="154"/>
        <end position="177"/>
    </location>
</feature>
<gene>
    <name evidence="2" type="ORF">EER27_10010</name>
</gene>
<dbReference type="Pfam" id="PF09997">
    <property type="entry name" value="DUF2238"/>
    <property type="match status" value="1"/>
</dbReference>
<feature type="transmembrane region" description="Helical" evidence="1">
    <location>
        <begin position="197"/>
        <end position="215"/>
    </location>
</feature>
<evidence type="ECO:0000313" key="3">
    <source>
        <dbReference type="Proteomes" id="UP000267049"/>
    </source>
</evidence>
<dbReference type="Proteomes" id="UP000267049">
    <property type="component" value="Unassembled WGS sequence"/>
</dbReference>
<proteinExistence type="predicted"/>
<keyword evidence="1" id="KW-0812">Transmembrane</keyword>
<sequence>MAAPSPSPSPSPSANAAIATTPSRREAGLMAAIVIAALLWSAIAPTDRLTWLLEVVWVLVGLPLVVLAARGTFGAAFPLSRLLCWLLVAHALVLIYGGAYTYAQTPLGFSLRDLFGFERNPWDRVGHFMQGFVPAILARELLLRCTPLRRGGWLVYLVLAAALSFSALFELIEWWAALAFGADADAFLATQGDVWDTQWDMFLCLCGAALSLLLWSRVHDRQLGAAAPTEPAR</sequence>
<feature type="transmembrane region" description="Helical" evidence="1">
    <location>
        <begin position="82"/>
        <end position="105"/>
    </location>
</feature>
<keyword evidence="1" id="KW-0472">Membrane</keyword>
<protein>
    <submittedName>
        <fullName evidence="2">DUF2238 domain-containing protein</fullName>
    </submittedName>
</protein>
<reference evidence="2 3" key="1">
    <citation type="submission" date="2018-11" db="EMBL/GenBank/DDBJ databases">
        <title>Lysobacter cryohumiis sp. nov., isolated from soil in the Tianshan Mountains, Xinjiang, China.</title>
        <authorList>
            <person name="Luo Y."/>
            <person name="Sheng H."/>
        </authorList>
    </citation>
    <scope>NUCLEOTIDE SEQUENCE [LARGE SCALE GENOMIC DNA]</scope>
    <source>
        <strain evidence="2 3">ZS60</strain>
    </source>
</reference>
<feature type="transmembrane region" description="Helical" evidence="1">
    <location>
        <begin position="49"/>
        <end position="70"/>
    </location>
</feature>
<feature type="transmembrane region" description="Helical" evidence="1">
    <location>
        <begin position="125"/>
        <end position="142"/>
    </location>
</feature>
<dbReference type="InterPro" id="IPR058534">
    <property type="entry name" value="YjdF"/>
</dbReference>
<dbReference type="AlphaFoldDB" id="A0A3M8SRE1"/>
<comment type="caution">
    <text evidence="2">The sequence shown here is derived from an EMBL/GenBank/DDBJ whole genome shotgun (WGS) entry which is preliminary data.</text>
</comment>
<accession>A0A3M8SRE1</accession>
<dbReference type="PIRSF" id="PIRSF020606">
    <property type="entry name" value="UCP020606"/>
    <property type="match status" value="1"/>
</dbReference>
<feature type="transmembrane region" description="Helical" evidence="1">
    <location>
        <begin position="27"/>
        <end position="43"/>
    </location>
</feature>
<dbReference type="OrthoDB" id="9786473at2"/>
<organism evidence="2 3">
    <name type="scientific">Montanilutibacter psychrotolerans</name>
    <dbReference type="NCBI Taxonomy" id="1327343"/>
    <lineage>
        <taxon>Bacteria</taxon>
        <taxon>Pseudomonadati</taxon>
        <taxon>Pseudomonadota</taxon>
        <taxon>Gammaproteobacteria</taxon>
        <taxon>Lysobacterales</taxon>
        <taxon>Lysobacteraceae</taxon>
        <taxon>Montanilutibacter</taxon>
    </lineage>
</organism>